<feature type="transmembrane region" description="Helical" evidence="7">
    <location>
        <begin position="145"/>
        <end position="164"/>
    </location>
</feature>
<dbReference type="InterPro" id="IPR050366">
    <property type="entry name" value="BP-dependent_transpt_permease"/>
</dbReference>
<evidence type="ECO:0000259" key="8">
    <source>
        <dbReference type="PROSITE" id="PS50928"/>
    </source>
</evidence>
<dbReference type="STRING" id="485916.Dtox_0539"/>
<feature type="transmembrane region" description="Helical" evidence="7">
    <location>
        <begin position="110"/>
        <end position="133"/>
    </location>
</feature>
<evidence type="ECO:0000256" key="5">
    <source>
        <dbReference type="ARBA" id="ARBA00022989"/>
    </source>
</evidence>
<feature type="transmembrane region" description="Helical" evidence="7">
    <location>
        <begin position="227"/>
        <end position="249"/>
    </location>
</feature>
<dbReference type="InterPro" id="IPR035906">
    <property type="entry name" value="MetI-like_sf"/>
</dbReference>
<comment type="subcellular location">
    <subcellularLocation>
        <location evidence="1 7">Cell membrane</location>
        <topology evidence="1 7">Multi-pass membrane protein</topology>
    </subcellularLocation>
</comment>
<dbReference type="PANTHER" id="PTHR43386">
    <property type="entry name" value="OLIGOPEPTIDE TRANSPORT SYSTEM PERMEASE PROTEIN APPC"/>
    <property type="match status" value="1"/>
</dbReference>
<dbReference type="InterPro" id="IPR025966">
    <property type="entry name" value="OppC_N"/>
</dbReference>
<dbReference type="EMBL" id="CP001720">
    <property type="protein sequence ID" value="ACV61459.1"/>
    <property type="molecule type" value="Genomic_DNA"/>
</dbReference>
<keyword evidence="3" id="KW-1003">Cell membrane</keyword>
<feature type="transmembrane region" description="Helical" evidence="7">
    <location>
        <begin position="12"/>
        <end position="33"/>
    </location>
</feature>
<dbReference type="GO" id="GO:0005886">
    <property type="term" value="C:plasma membrane"/>
    <property type="evidence" value="ECO:0007669"/>
    <property type="project" value="UniProtKB-SubCell"/>
</dbReference>
<protein>
    <submittedName>
        <fullName evidence="9">Binding-protein-dependent transport systems inner membrane component</fullName>
    </submittedName>
</protein>
<evidence type="ECO:0000256" key="1">
    <source>
        <dbReference type="ARBA" id="ARBA00004651"/>
    </source>
</evidence>
<evidence type="ECO:0000256" key="4">
    <source>
        <dbReference type="ARBA" id="ARBA00022692"/>
    </source>
</evidence>
<dbReference type="Pfam" id="PF12911">
    <property type="entry name" value="OppC_N"/>
    <property type="match status" value="1"/>
</dbReference>
<dbReference type="AlphaFoldDB" id="C8W604"/>
<keyword evidence="4 7" id="KW-0812">Transmembrane</keyword>
<feature type="domain" description="ABC transmembrane type-1" evidence="8">
    <location>
        <begin position="106"/>
        <end position="295"/>
    </location>
</feature>
<dbReference type="Gene3D" id="1.10.3720.10">
    <property type="entry name" value="MetI-like"/>
    <property type="match status" value="1"/>
</dbReference>
<comment type="similarity">
    <text evidence="7">Belongs to the binding-protein-dependent transport system permease family.</text>
</comment>
<dbReference type="Pfam" id="PF00528">
    <property type="entry name" value="BPD_transp_1"/>
    <property type="match status" value="1"/>
</dbReference>
<evidence type="ECO:0000256" key="7">
    <source>
        <dbReference type="RuleBase" id="RU363032"/>
    </source>
</evidence>
<dbReference type="CDD" id="cd06261">
    <property type="entry name" value="TM_PBP2"/>
    <property type="match status" value="1"/>
</dbReference>
<evidence type="ECO:0000313" key="9">
    <source>
        <dbReference type="EMBL" id="ACV61459.1"/>
    </source>
</evidence>
<sequence length="330" mass="35710">MKIEEIDSCFTFLTAIALKSVYLYLRGMVIVLKKSVLVKFKKKKLAAMGLVIIFILILMGIFAPVVSPHDPYAVDLTIKLLKPCAEFPLGTDQLGRCILSRLIYGIRTSLTTAIFATVFMLAIGVPLGILAGYAGGWLDNIIMRLADIASTFPSGLCALAIVGVWGASVVNIMIVFVLLWWAPFARIVRSIVIKLKEKEFVIAAVASGSSRTSIILKHITLNAISPVIVLATLRIAAVIMHVAGFSFIGLGSQPPTADWGVMLSDSRQYLISDPLMLLWPGLAIMLAVFAFNMFGEGLNDVLIPSSGDIAAVKEDDCQDGRTAYSINKKS</sequence>
<dbReference type="SUPFAM" id="SSF161098">
    <property type="entry name" value="MetI-like"/>
    <property type="match status" value="1"/>
</dbReference>
<evidence type="ECO:0000256" key="6">
    <source>
        <dbReference type="ARBA" id="ARBA00023136"/>
    </source>
</evidence>
<feature type="transmembrane region" description="Helical" evidence="7">
    <location>
        <begin position="45"/>
        <end position="66"/>
    </location>
</feature>
<evidence type="ECO:0000256" key="2">
    <source>
        <dbReference type="ARBA" id="ARBA00022448"/>
    </source>
</evidence>
<feature type="transmembrane region" description="Helical" evidence="7">
    <location>
        <begin position="269"/>
        <end position="291"/>
    </location>
</feature>
<organism evidence="9 10">
    <name type="scientific">Desulfofarcimen acetoxidans (strain ATCC 49208 / DSM 771 / KCTC 5769 / VKM B-1644 / 5575)</name>
    <name type="common">Desulfotomaculum acetoxidans</name>
    <dbReference type="NCBI Taxonomy" id="485916"/>
    <lineage>
        <taxon>Bacteria</taxon>
        <taxon>Bacillati</taxon>
        <taxon>Bacillota</taxon>
        <taxon>Clostridia</taxon>
        <taxon>Eubacteriales</taxon>
        <taxon>Peptococcaceae</taxon>
        <taxon>Desulfofarcimen</taxon>
    </lineage>
</organism>
<dbReference type="PANTHER" id="PTHR43386:SF1">
    <property type="entry name" value="D,D-DIPEPTIDE TRANSPORT SYSTEM PERMEASE PROTEIN DDPC-RELATED"/>
    <property type="match status" value="1"/>
</dbReference>
<evidence type="ECO:0000256" key="3">
    <source>
        <dbReference type="ARBA" id="ARBA00022475"/>
    </source>
</evidence>
<name>C8W604_DESAS</name>
<reference evidence="9 10" key="1">
    <citation type="journal article" date="2009" name="Stand. Genomic Sci.">
        <title>Complete genome sequence of Desulfotomaculum acetoxidans type strain (5575).</title>
        <authorList>
            <person name="Spring S."/>
            <person name="Lapidus A."/>
            <person name="Schroder M."/>
            <person name="Gleim D."/>
            <person name="Sims D."/>
            <person name="Meincke L."/>
            <person name="Glavina Del Rio T."/>
            <person name="Tice H."/>
            <person name="Copeland A."/>
            <person name="Cheng J.F."/>
            <person name="Lucas S."/>
            <person name="Chen F."/>
            <person name="Nolan M."/>
            <person name="Bruce D."/>
            <person name="Goodwin L."/>
            <person name="Pitluck S."/>
            <person name="Ivanova N."/>
            <person name="Mavromatis K."/>
            <person name="Mikhailova N."/>
            <person name="Pati A."/>
            <person name="Chen A."/>
            <person name="Palaniappan K."/>
            <person name="Land M."/>
            <person name="Hauser L."/>
            <person name="Chang Y.J."/>
            <person name="Jeffries C.D."/>
            <person name="Chain P."/>
            <person name="Saunders E."/>
            <person name="Brettin T."/>
            <person name="Detter J.C."/>
            <person name="Goker M."/>
            <person name="Bristow J."/>
            <person name="Eisen J.A."/>
            <person name="Markowitz V."/>
            <person name="Hugenholtz P."/>
            <person name="Kyrpides N.C."/>
            <person name="Klenk H.P."/>
            <person name="Han C."/>
        </authorList>
    </citation>
    <scope>NUCLEOTIDE SEQUENCE [LARGE SCALE GENOMIC DNA]</scope>
    <source>
        <strain evidence="10">ATCC 49208 / DSM 771 / VKM B-1644</strain>
    </source>
</reference>
<dbReference type="GO" id="GO:0055085">
    <property type="term" value="P:transmembrane transport"/>
    <property type="evidence" value="ECO:0007669"/>
    <property type="project" value="InterPro"/>
</dbReference>
<dbReference type="Proteomes" id="UP000002217">
    <property type="component" value="Chromosome"/>
</dbReference>
<dbReference type="HOGENOM" id="CLU_028518_1_1_9"/>
<keyword evidence="5 7" id="KW-1133">Transmembrane helix</keyword>
<keyword evidence="10" id="KW-1185">Reference proteome</keyword>
<proteinExistence type="inferred from homology"/>
<dbReference type="KEGG" id="dae:Dtox_0539"/>
<keyword evidence="6 7" id="KW-0472">Membrane</keyword>
<dbReference type="InterPro" id="IPR000515">
    <property type="entry name" value="MetI-like"/>
</dbReference>
<dbReference type="eggNOG" id="COG1173">
    <property type="taxonomic scope" value="Bacteria"/>
</dbReference>
<dbReference type="PROSITE" id="PS50928">
    <property type="entry name" value="ABC_TM1"/>
    <property type="match status" value="1"/>
</dbReference>
<keyword evidence="2 7" id="KW-0813">Transport</keyword>
<gene>
    <name evidence="9" type="ordered locus">Dtox_0539</name>
</gene>
<accession>C8W604</accession>
<evidence type="ECO:0000313" key="10">
    <source>
        <dbReference type="Proteomes" id="UP000002217"/>
    </source>
</evidence>
<feature type="transmembrane region" description="Helical" evidence="7">
    <location>
        <begin position="170"/>
        <end position="188"/>
    </location>
</feature>